<evidence type="ECO:0000256" key="1">
    <source>
        <dbReference type="ARBA" id="ARBA00022679"/>
    </source>
</evidence>
<organism evidence="7 8">
    <name type="scientific">Phenylobacterium haematophilum</name>
    <dbReference type="NCBI Taxonomy" id="98513"/>
    <lineage>
        <taxon>Bacteria</taxon>
        <taxon>Pseudomonadati</taxon>
        <taxon>Pseudomonadota</taxon>
        <taxon>Alphaproteobacteria</taxon>
        <taxon>Caulobacterales</taxon>
        <taxon>Caulobacteraceae</taxon>
        <taxon>Phenylobacterium</taxon>
    </lineage>
</organism>
<dbReference type="InterPro" id="IPR036890">
    <property type="entry name" value="HATPase_C_sf"/>
</dbReference>
<dbReference type="Gene3D" id="3.30.450.20">
    <property type="entry name" value="PAS domain"/>
    <property type="match status" value="1"/>
</dbReference>
<dbReference type="InterPro" id="IPR000014">
    <property type="entry name" value="PAS"/>
</dbReference>
<dbReference type="GO" id="GO:0046983">
    <property type="term" value="F:protein dimerization activity"/>
    <property type="evidence" value="ECO:0007669"/>
    <property type="project" value="InterPro"/>
</dbReference>
<dbReference type="InterPro" id="IPR011712">
    <property type="entry name" value="Sig_transdc_His_kin_sub3_dim/P"/>
</dbReference>
<feature type="domain" description="Histidine kinase/HSP90-like ATPase" evidence="4">
    <location>
        <begin position="388"/>
        <end position="478"/>
    </location>
</feature>
<dbReference type="InterPro" id="IPR001610">
    <property type="entry name" value="PAC"/>
</dbReference>
<comment type="caution">
    <text evidence="7">The sequence shown here is derived from an EMBL/GenBank/DDBJ whole genome shotgun (WGS) entry which is preliminary data.</text>
</comment>
<dbReference type="SUPFAM" id="SSF55785">
    <property type="entry name" value="PYP-like sensor domain (PAS domain)"/>
    <property type="match status" value="1"/>
</dbReference>
<dbReference type="InterPro" id="IPR013655">
    <property type="entry name" value="PAS_fold_3"/>
</dbReference>
<dbReference type="RefSeq" id="WP_183773910.1">
    <property type="nucleotide sequence ID" value="NZ_JACIDK010000004.1"/>
</dbReference>
<evidence type="ECO:0000313" key="7">
    <source>
        <dbReference type="EMBL" id="MBB3892141.1"/>
    </source>
</evidence>
<reference evidence="7 8" key="1">
    <citation type="submission" date="2020-08" db="EMBL/GenBank/DDBJ databases">
        <title>Genomic Encyclopedia of Type Strains, Phase IV (KMG-IV): sequencing the most valuable type-strain genomes for metagenomic binning, comparative biology and taxonomic classification.</title>
        <authorList>
            <person name="Goeker M."/>
        </authorList>
    </citation>
    <scope>NUCLEOTIDE SEQUENCE [LARGE SCALE GENOMIC DNA]</scope>
    <source>
        <strain evidence="7 8">DSM 21793</strain>
    </source>
</reference>
<accession>A0A840A3T3</accession>
<keyword evidence="8" id="KW-1185">Reference proteome</keyword>
<dbReference type="CDD" id="cd16917">
    <property type="entry name" value="HATPase_UhpB-NarQ-NarX-like"/>
    <property type="match status" value="1"/>
</dbReference>
<evidence type="ECO:0000259" key="4">
    <source>
        <dbReference type="Pfam" id="PF02518"/>
    </source>
</evidence>
<dbReference type="GO" id="GO:0016020">
    <property type="term" value="C:membrane"/>
    <property type="evidence" value="ECO:0007669"/>
    <property type="project" value="InterPro"/>
</dbReference>
<dbReference type="PANTHER" id="PTHR24421:SF58">
    <property type="entry name" value="SIGNAL TRANSDUCTION HISTIDINE-PROTEIN KINASE_PHOSPHATASE UHPB"/>
    <property type="match status" value="1"/>
</dbReference>
<evidence type="ECO:0000256" key="3">
    <source>
        <dbReference type="ARBA" id="ARBA00023012"/>
    </source>
</evidence>
<dbReference type="GO" id="GO:0000155">
    <property type="term" value="F:phosphorelay sensor kinase activity"/>
    <property type="evidence" value="ECO:0007669"/>
    <property type="project" value="InterPro"/>
</dbReference>
<gene>
    <name evidence="7" type="ORF">GGQ61_002874</name>
</gene>
<protein>
    <submittedName>
        <fullName evidence="7">Signal transduction histidine kinase</fullName>
    </submittedName>
</protein>
<dbReference type="Pfam" id="PF02518">
    <property type="entry name" value="HATPase_c"/>
    <property type="match status" value="1"/>
</dbReference>
<evidence type="ECO:0000259" key="5">
    <source>
        <dbReference type="Pfam" id="PF07730"/>
    </source>
</evidence>
<keyword evidence="1" id="KW-0808">Transferase</keyword>
<evidence type="ECO:0000259" key="6">
    <source>
        <dbReference type="Pfam" id="PF08447"/>
    </source>
</evidence>
<keyword evidence="3" id="KW-0902">Two-component regulatory system</keyword>
<dbReference type="Pfam" id="PF07730">
    <property type="entry name" value="HisKA_3"/>
    <property type="match status" value="1"/>
</dbReference>
<dbReference type="CDD" id="cd00130">
    <property type="entry name" value="PAS"/>
    <property type="match status" value="1"/>
</dbReference>
<dbReference type="SMART" id="SM00086">
    <property type="entry name" value="PAC"/>
    <property type="match status" value="1"/>
</dbReference>
<dbReference type="Proteomes" id="UP000530564">
    <property type="component" value="Unassembled WGS sequence"/>
</dbReference>
<dbReference type="InterPro" id="IPR035965">
    <property type="entry name" value="PAS-like_dom_sf"/>
</dbReference>
<evidence type="ECO:0000256" key="2">
    <source>
        <dbReference type="ARBA" id="ARBA00022777"/>
    </source>
</evidence>
<dbReference type="Gene3D" id="3.30.565.10">
    <property type="entry name" value="Histidine kinase-like ATPase, C-terminal domain"/>
    <property type="match status" value="1"/>
</dbReference>
<keyword evidence="2 7" id="KW-0418">Kinase</keyword>
<proteinExistence type="predicted"/>
<dbReference type="InterPro" id="IPR050482">
    <property type="entry name" value="Sensor_HK_TwoCompSys"/>
</dbReference>
<dbReference type="EMBL" id="JACIDK010000004">
    <property type="protein sequence ID" value="MBB3892141.1"/>
    <property type="molecule type" value="Genomic_DNA"/>
</dbReference>
<feature type="domain" description="Signal transduction histidine kinase subgroup 3 dimerisation and phosphoacceptor" evidence="5">
    <location>
        <begin position="280"/>
        <end position="345"/>
    </location>
</feature>
<dbReference type="PANTHER" id="PTHR24421">
    <property type="entry name" value="NITRATE/NITRITE SENSOR PROTEIN NARX-RELATED"/>
    <property type="match status" value="1"/>
</dbReference>
<feature type="domain" description="PAS fold-3" evidence="6">
    <location>
        <begin position="166"/>
        <end position="253"/>
    </location>
</feature>
<name>A0A840A3T3_9CAUL</name>
<dbReference type="Gene3D" id="1.20.5.1930">
    <property type="match status" value="1"/>
</dbReference>
<dbReference type="Pfam" id="PF08447">
    <property type="entry name" value="PAS_3"/>
    <property type="match status" value="1"/>
</dbReference>
<dbReference type="InterPro" id="IPR003594">
    <property type="entry name" value="HATPase_dom"/>
</dbReference>
<dbReference type="AlphaFoldDB" id="A0A840A3T3"/>
<evidence type="ECO:0000313" key="8">
    <source>
        <dbReference type="Proteomes" id="UP000530564"/>
    </source>
</evidence>
<sequence>MALAHTDASAADARCLSGSDLERDHSGVATALAELRAGRIKFISASPTFAARLGLSEDLAGRGLDEVCSPSDARRLSALVEQCAQDRRPGRIDRALRSDTYPTGSRVSAFPVDWGGSEAEQVILAMPPAARTHHLTARNETLFDHLGPISSGMLYVYDVIQRRTRYIHPELAESLGLSPTGAGLSEVQDRLHPGDRTALQRHLETMAALKDQEVCETQLRLRGAEGDWRIVQSRARVFSRTPEGAVRRVIGVASDVTAAVAQAKALARAQEDVARAELDERRRIGRELHDSTAQHLVAIGLSLAALERRAAFDDSHQAILRDIRNAISAAHREIRTFSFMLHPPQARGRELVERLRAFADGFGRRASLRISVEVAGRPRATSSAQDGTLFRIFQEALMNVHRHTAARSVRAVLNYVGAEVSLLIEDDGGRPPNGHVPTVDDETGVGISSMRGRLIELGGRLELEPGAGGMRLKAQLPLLARQNEIRVLRREPAGNGEVRSFAPRRLGLDAGRAPPGLA</sequence>
<dbReference type="SUPFAM" id="SSF55874">
    <property type="entry name" value="ATPase domain of HSP90 chaperone/DNA topoisomerase II/histidine kinase"/>
    <property type="match status" value="1"/>
</dbReference>